<dbReference type="Proteomes" id="UP000232722">
    <property type="component" value="Unassembled WGS sequence"/>
</dbReference>
<comment type="caution">
    <text evidence="3">The sequence shown here is derived from an EMBL/GenBank/DDBJ whole genome shotgun (WGS) entry which is preliminary data.</text>
</comment>
<dbReference type="VEuPathDB" id="FungiDB:RhiirA1_408096"/>
<dbReference type="VEuPathDB" id="FungiDB:RhiirFUN_011645"/>
<sequence>MKTYALKAEDERDEAKKALIKTKQDITQMNDQFESLRASVQIPNKRTQLSNIAVPTQPISLASPELPRKPFEKTNELSDINNIEVQENNQIIEPKETKRDSGSEKSKSLERADQEQIKKIQEEIESHRVDRENLRKQRQAMEKTHRKKTVPKGEITSIEENENVEGSEDGRKTNRYRGLCHKENLQNYEDSYMDKKRHTNLNEDCHIEQQYN</sequence>
<feature type="region of interest" description="Disordered" evidence="2">
    <location>
        <begin position="89"/>
        <end position="177"/>
    </location>
</feature>
<reference evidence="3 4" key="2">
    <citation type="submission" date="2017-09" db="EMBL/GenBank/DDBJ databases">
        <title>Extensive intraspecific genome diversity in a model arbuscular mycorrhizal fungus.</title>
        <authorList>
            <person name="Chen E.C."/>
            <person name="Morin E."/>
            <person name="Beaudet D."/>
            <person name="Noel J."/>
            <person name="Ndikumana S."/>
            <person name="Charron P."/>
            <person name="St-Onge C."/>
            <person name="Giorgi J."/>
            <person name="Grigoriev I.V."/>
            <person name="Roux C."/>
            <person name="Martin F.M."/>
            <person name="Corradi N."/>
        </authorList>
    </citation>
    <scope>NUCLEOTIDE SEQUENCE [LARGE SCALE GENOMIC DNA]</scope>
    <source>
        <strain evidence="3 4">A5</strain>
    </source>
</reference>
<reference evidence="3 4" key="1">
    <citation type="submission" date="2016-04" db="EMBL/GenBank/DDBJ databases">
        <title>Genome analyses suggest a sexual origin of heterokaryosis in a supposedly ancient asexual fungus.</title>
        <authorList>
            <person name="Ropars J."/>
            <person name="Sedzielewska K."/>
            <person name="Noel J."/>
            <person name="Charron P."/>
            <person name="Farinelli L."/>
            <person name="Marton T."/>
            <person name="Kruger M."/>
            <person name="Pelin A."/>
            <person name="Brachmann A."/>
            <person name="Corradi N."/>
        </authorList>
    </citation>
    <scope>NUCLEOTIDE SEQUENCE [LARGE SCALE GENOMIC DNA]</scope>
    <source>
        <strain evidence="3 4">A5</strain>
    </source>
</reference>
<evidence type="ECO:0000313" key="3">
    <source>
        <dbReference type="EMBL" id="PKC07153.1"/>
    </source>
</evidence>
<evidence type="ECO:0000256" key="2">
    <source>
        <dbReference type="SAM" id="MobiDB-lite"/>
    </source>
</evidence>
<feature type="non-terminal residue" evidence="3">
    <location>
        <position position="212"/>
    </location>
</feature>
<gene>
    <name evidence="3" type="ORF">RhiirA5_359485</name>
</gene>
<dbReference type="AlphaFoldDB" id="A0A2N0PK31"/>
<dbReference type="VEuPathDB" id="FungiDB:FUN_014481"/>
<protein>
    <submittedName>
        <fullName evidence="3">Uncharacterized protein</fullName>
    </submittedName>
</protein>
<keyword evidence="1" id="KW-0175">Coiled coil</keyword>
<evidence type="ECO:0000313" key="4">
    <source>
        <dbReference type="Proteomes" id="UP000232722"/>
    </source>
</evidence>
<name>A0A2N0PK31_9GLOM</name>
<accession>A0A2N0PK31</accession>
<feature type="compositionally biased region" description="Acidic residues" evidence="2">
    <location>
        <begin position="157"/>
        <end position="167"/>
    </location>
</feature>
<organism evidence="3 4">
    <name type="scientific">Rhizophagus irregularis</name>
    <dbReference type="NCBI Taxonomy" id="588596"/>
    <lineage>
        <taxon>Eukaryota</taxon>
        <taxon>Fungi</taxon>
        <taxon>Fungi incertae sedis</taxon>
        <taxon>Mucoromycota</taxon>
        <taxon>Glomeromycotina</taxon>
        <taxon>Glomeromycetes</taxon>
        <taxon>Glomerales</taxon>
        <taxon>Glomeraceae</taxon>
        <taxon>Rhizophagus</taxon>
    </lineage>
</organism>
<feature type="coiled-coil region" evidence="1">
    <location>
        <begin position="5"/>
        <end position="32"/>
    </location>
</feature>
<evidence type="ECO:0000256" key="1">
    <source>
        <dbReference type="SAM" id="Coils"/>
    </source>
</evidence>
<dbReference type="EMBL" id="LLXJ01000671">
    <property type="protein sequence ID" value="PKC07153.1"/>
    <property type="molecule type" value="Genomic_DNA"/>
</dbReference>
<feature type="compositionally biased region" description="Basic and acidic residues" evidence="2">
    <location>
        <begin position="93"/>
        <end position="143"/>
    </location>
</feature>
<proteinExistence type="predicted"/>